<name>A0ABQ3I786_9BACT</name>
<dbReference type="RefSeq" id="WP_189629047.1">
    <property type="nucleotide sequence ID" value="NZ_BNAG01000001.1"/>
</dbReference>
<evidence type="ECO:0000313" key="2">
    <source>
        <dbReference type="EMBL" id="GHE56745.1"/>
    </source>
</evidence>
<keyword evidence="3" id="KW-1185">Reference proteome</keyword>
<keyword evidence="1" id="KW-0472">Membrane</keyword>
<organism evidence="2 3">
    <name type="scientific">Roseivirga thermotolerans</name>
    <dbReference type="NCBI Taxonomy" id="1758176"/>
    <lineage>
        <taxon>Bacteria</taxon>
        <taxon>Pseudomonadati</taxon>
        <taxon>Bacteroidota</taxon>
        <taxon>Cytophagia</taxon>
        <taxon>Cytophagales</taxon>
        <taxon>Roseivirgaceae</taxon>
        <taxon>Roseivirga</taxon>
    </lineage>
</organism>
<gene>
    <name evidence="2" type="ORF">GCM10011340_09640</name>
</gene>
<evidence type="ECO:0000256" key="1">
    <source>
        <dbReference type="SAM" id="Phobius"/>
    </source>
</evidence>
<accession>A0ABQ3I786</accession>
<feature type="transmembrane region" description="Helical" evidence="1">
    <location>
        <begin position="16"/>
        <end position="35"/>
    </location>
</feature>
<feature type="transmembrane region" description="Helical" evidence="1">
    <location>
        <begin position="84"/>
        <end position="101"/>
    </location>
</feature>
<keyword evidence="1" id="KW-0812">Transmembrane</keyword>
<protein>
    <recommendedName>
        <fullName evidence="4">Doxx family protein</fullName>
    </recommendedName>
</protein>
<feature type="transmembrane region" description="Helical" evidence="1">
    <location>
        <begin position="121"/>
        <end position="138"/>
    </location>
</feature>
<reference evidence="3" key="1">
    <citation type="journal article" date="2019" name="Int. J. Syst. Evol. Microbiol.">
        <title>The Global Catalogue of Microorganisms (GCM) 10K type strain sequencing project: providing services to taxonomists for standard genome sequencing and annotation.</title>
        <authorList>
            <consortium name="The Broad Institute Genomics Platform"/>
            <consortium name="The Broad Institute Genome Sequencing Center for Infectious Disease"/>
            <person name="Wu L."/>
            <person name="Ma J."/>
        </authorList>
    </citation>
    <scope>NUCLEOTIDE SEQUENCE [LARGE SCALE GENOMIC DNA]</scope>
    <source>
        <strain evidence="3">CGMCC 1.15111</strain>
    </source>
</reference>
<dbReference type="EMBL" id="BNAG01000001">
    <property type="protein sequence ID" value="GHE56745.1"/>
    <property type="molecule type" value="Genomic_DNA"/>
</dbReference>
<feature type="transmembrane region" description="Helical" evidence="1">
    <location>
        <begin position="55"/>
        <end position="77"/>
    </location>
</feature>
<proteinExistence type="predicted"/>
<comment type="caution">
    <text evidence="2">The sequence shown here is derived from an EMBL/GenBank/DDBJ whole genome shotgun (WGS) entry which is preliminary data.</text>
</comment>
<evidence type="ECO:0000313" key="3">
    <source>
        <dbReference type="Proteomes" id="UP000658258"/>
    </source>
</evidence>
<evidence type="ECO:0008006" key="4">
    <source>
        <dbReference type="Google" id="ProtNLM"/>
    </source>
</evidence>
<sequence>MARVVSVFLERNQFKILRICIGVLFLWFGGLKFFPGLSPAESLASETVDILTLRLLPDAMILPSLALLEVALGVMLVFTREFRFTFWLLLFHMLCTIMPMAVLPEVTFRSFPFQLTIEGQYIVKNIVIISAAFVLLFHHKSNRIHN</sequence>
<dbReference type="Proteomes" id="UP000658258">
    <property type="component" value="Unassembled WGS sequence"/>
</dbReference>
<keyword evidence="1" id="KW-1133">Transmembrane helix</keyword>